<comment type="catalytic activity">
    <reaction evidence="16">
        <text>L-threonyl-[protein] + ATP = O-phospho-L-threonyl-[protein] + ADP + H(+)</text>
        <dbReference type="Rhea" id="RHEA:46608"/>
        <dbReference type="Rhea" id="RHEA-COMP:11060"/>
        <dbReference type="Rhea" id="RHEA-COMP:11605"/>
        <dbReference type="ChEBI" id="CHEBI:15378"/>
        <dbReference type="ChEBI" id="CHEBI:30013"/>
        <dbReference type="ChEBI" id="CHEBI:30616"/>
        <dbReference type="ChEBI" id="CHEBI:61977"/>
        <dbReference type="ChEBI" id="CHEBI:456216"/>
        <dbReference type="EC" id="2.7.11.1"/>
    </reaction>
</comment>
<evidence type="ECO:0000256" key="10">
    <source>
        <dbReference type="ARBA" id="ARBA00022777"/>
    </source>
</evidence>
<dbReference type="Proteomes" id="UP000257200">
    <property type="component" value="Unplaced"/>
</dbReference>
<evidence type="ECO:0000259" key="18">
    <source>
        <dbReference type="PROSITE" id="PS50011"/>
    </source>
</evidence>
<evidence type="ECO:0000256" key="4">
    <source>
        <dbReference type="ARBA" id="ARBA00022473"/>
    </source>
</evidence>
<dbReference type="AlphaFoldDB" id="A0A3Q1H9H6"/>
<evidence type="ECO:0000256" key="13">
    <source>
        <dbReference type="ARBA" id="ARBA00022842"/>
    </source>
</evidence>
<sequence>MELCKNGDLSNYISVQGALEESSSCRLFKQLCTALRYLHNMDVAHRDLKCENLLLDMHNNIKVCDFGSYVDGQMVLSETYCGTAAYAAPEILKRLPYNPKVSDVWSMGVVLYMMLYASLPFNDSNITRMVKEQMEHCINFPEIPPVSSEAKALIHRILHSVVENPLAESWLCAACSACVSAAASDVTDADEATATHNTSLKSDPFFEGLVHLRNQAIQLNKKSHSCQIMHSEQVRK</sequence>
<dbReference type="GO" id="GO:0007283">
    <property type="term" value="P:spermatogenesis"/>
    <property type="evidence" value="ECO:0007669"/>
    <property type="project" value="UniProtKB-KW"/>
</dbReference>
<dbReference type="SUPFAM" id="SSF56112">
    <property type="entry name" value="Protein kinase-like (PK-like)"/>
    <property type="match status" value="1"/>
</dbReference>
<reference evidence="19" key="2">
    <citation type="submission" date="2025-09" db="UniProtKB">
        <authorList>
            <consortium name="Ensembl"/>
        </authorList>
    </citation>
    <scope>IDENTIFICATION</scope>
</reference>
<protein>
    <recommendedName>
        <fullName evidence="3">non-specific serine/threonine protein kinase</fullName>
        <ecNumber evidence="3">2.7.11.1</ecNumber>
    </recommendedName>
</protein>
<keyword evidence="8" id="KW-0479">Metal-binding</keyword>
<comment type="similarity">
    <text evidence="2">Belongs to the protein kinase superfamily. CAMK Ser/Thr protein kinase family.</text>
</comment>
<dbReference type="GO" id="GO:0000287">
    <property type="term" value="F:magnesium ion binding"/>
    <property type="evidence" value="ECO:0007669"/>
    <property type="project" value="UniProtKB-ARBA"/>
</dbReference>
<name>A0A3Q1H9H6_9TELE</name>
<comment type="catalytic activity">
    <reaction evidence="17">
        <text>L-seryl-[protein] + ATP = O-phospho-L-seryl-[protein] + ADP + H(+)</text>
        <dbReference type="Rhea" id="RHEA:17989"/>
        <dbReference type="Rhea" id="RHEA-COMP:9863"/>
        <dbReference type="Rhea" id="RHEA-COMP:11604"/>
        <dbReference type="ChEBI" id="CHEBI:15378"/>
        <dbReference type="ChEBI" id="CHEBI:29999"/>
        <dbReference type="ChEBI" id="CHEBI:30616"/>
        <dbReference type="ChEBI" id="CHEBI:83421"/>
        <dbReference type="ChEBI" id="CHEBI:456216"/>
        <dbReference type="EC" id="2.7.11.1"/>
    </reaction>
</comment>
<evidence type="ECO:0000313" key="20">
    <source>
        <dbReference type="Proteomes" id="UP000257200"/>
    </source>
</evidence>
<dbReference type="InterPro" id="IPR000719">
    <property type="entry name" value="Prot_kinase_dom"/>
</dbReference>
<evidence type="ECO:0000256" key="14">
    <source>
        <dbReference type="ARBA" id="ARBA00022843"/>
    </source>
</evidence>
<dbReference type="GO" id="GO:0030154">
    <property type="term" value="P:cell differentiation"/>
    <property type="evidence" value="ECO:0007669"/>
    <property type="project" value="UniProtKB-KW"/>
</dbReference>
<dbReference type="GO" id="GO:0000226">
    <property type="term" value="P:microtubule cytoskeleton organization"/>
    <property type="evidence" value="ECO:0007669"/>
    <property type="project" value="TreeGrafter"/>
</dbReference>
<dbReference type="GO" id="GO:0050321">
    <property type="term" value="F:tau-protein kinase activity"/>
    <property type="evidence" value="ECO:0007669"/>
    <property type="project" value="TreeGrafter"/>
</dbReference>
<dbReference type="Pfam" id="PF00069">
    <property type="entry name" value="Pkinase"/>
    <property type="match status" value="1"/>
</dbReference>
<evidence type="ECO:0000256" key="3">
    <source>
        <dbReference type="ARBA" id="ARBA00012513"/>
    </source>
</evidence>
<evidence type="ECO:0000256" key="7">
    <source>
        <dbReference type="ARBA" id="ARBA00022679"/>
    </source>
</evidence>
<dbReference type="STRING" id="80966.ENSAPOP00000025390"/>
<dbReference type="Gene3D" id="1.10.510.10">
    <property type="entry name" value="Transferase(Phosphotransferase) domain 1"/>
    <property type="match status" value="1"/>
</dbReference>
<evidence type="ECO:0000256" key="2">
    <source>
        <dbReference type="ARBA" id="ARBA00006692"/>
    </source>
</evidence>
<keyword evidence="6" id="KW-0597">Phosphoprotein</keyword>
<keyword evidence="12" id="KW-0067">ATP-binding</keyword>
<accession>A0A3Q1H9H6</accession>
<evidence type="ECO:0000256" key="5">
    <source>
        <dbReference type="ARBA" id="ARBA00022527"/>
    </source>
</evidence>
<dbReference type="GeneTree" id="ENSGT00940000162226"/>
<dbReference type="InterPro" id="IPR011009">
    <property type="entry name" value="Kinase-like_dom_sf"/>
</dbReference>
<proteinExistence type="inferred from homology"/>
<evidence type="ECO:0000256" key="1">
    <source>
        <dbReference type="ARBA" id="ARBA00001946"/>
    </source>
</evidence>
<dbReference type="GO" id="GO:0005737">
    <property type="term" value="C:cytoplasm"/>
    <property type="evidence" value="ECO:0007669"/>
    <property type="project" value="TreeGrafter"/>
</dbReference>
<keyword evidence="11" id="KW-0221">Differentiation</keyword>
<evidence type="ECO:0000256" key="11">
    <source>
        <dbReference type="ARBA" id="ARBA00022782"/>
    </source>
</evidence>
<keyword evidence="9" id="KW-0547">Nucleotide-binding</keyword>
<evidence type="ECO:0000256" key="16">
    <source>
        <dbReference type="ARBA" id="ARBA00047899"/>
    </source>
</evidence>
<keyword evidence="14" id="KW-0832">Ubl conjugation</keyword>
<keyword evidence="20" id="KW-1185">Reference proteome</keyword>
<keyword evidence="7" id="KW-0808">Transferase</keyword>
<dbReference type="SMART" id="SM00220">
    <property type="entry name" value="S_TKc"/>
    <property type="match status" value="1"/>
</dbReference>
<evidence type="ECO:0000256" key="9">
    <source>
        <dbReference type="ARBA" id="ARBA00022741"/>
    </source>
</evidence>
<evidence type="ECO:0000256" key="8">
    <source>
        <dbReference type="ARBA" id="ARBA00022723"/>
    </source>
</evidence>
<dbReference type="InterPro" id="IPR008271">
    <property type="entry name" value="Ser/Thr_kinase_AS"/>
</dbReference>
<organism evidence="19 20">
    <name type="scientific">Acanthochromis polyacanthus</name>
    <name type="common">spiny chromis</name>
    <dbReference type="NCBI Taxonomy" id="80966"/>
    <lineage>
        <taxon>Eukaryota</taxon>
        <taxon>Metazoa</taxon>
        <taxon>Chordata</taxon>
        <taxon>Craniata</taxon>
        <taxon>Vertebrata</taxon>
        <taxon>Euteleostomi</taxon>
        <taxon>Actinopterygii</taxon>
        <taxon>Neopterygii</taxon>
        <taxon>Teleostei</taxon>
        <taxon>Neoteleostei</taxon>
        <taxon>Acanthomorphata</taxon>
        <taxon>Ovalentaria</taxon>
        <taxon>Pomacentridae</taxon>
        <taxon>Acanthochromis</taxon>
    </lineage>
</organism>
<dbReference type="InParanoid" id="A0A3Q1H9H6"/>
<dbReference type="GO" id="GO:0035556">
    <property type="term" value="P:intracellular signal transduction"/>
    <property type="evidence" value="ECO:0007669"/>
    <property type="project" value="TreeGrafter"/>
</dbReference>
<dbReference type="PROSITE" id="PS50011">
    <property type="entry name" value="PROTEIN_KINASE_DOM"/>
    <property type="match status" value="1"/>
</dbReference>
<reference evidence="19" key="1">
    <citation type="submission" date="2025-08" db="UniProtKB">
        <authorList>
            <consortium name="Ensembl"/>
        </authorList>
    </citation>
    <scope>IDENTIFICATION</scope>
</reference>
<evidence type="ECO:0000256" key="6">
    <source>
        <dbReference type="ARBA" id="ARBA00022553"/>
    </source>
</evidence>
<feature type="domain" description="Protein kinase" evidence="18">
    <location>
        <begin position="1"/>
        <end position="179"/>
    </location>
</feature>
<dbReference type="PANTHER" id="PTHR24346:SF102">
    <property type="entry name" value="TESTIS-SPECIFIC SERINE_THREONINE-PROTEIN KINASE 1"/>
    <property type="match status" value="1"/>
</dbReference>
<evidence type="ECO:0000256" key="15">
    <source>
        <dbReference type="ARBA" id="ARBA00022871"/>
    </source>
</evidence>
<dbReference type="PROSITE" id="PS00108">
    <property type="entry name" value="PROTEIN_KINASE_ST"/>
    <property type="match status" value="1"/>
</dbReference>
<dbReference type="EC" id="2.7.11.1" evidence="3"/>
<dbReference type="Ensembl" id="ENSAPOT00000006353.1">
    <property type="protein sequence ID" value="ENSAPOP00000025390.1"/>
    <property type="gene ID" value="ENSAPOG00000008468.1"/>
</dbReference>
<keyword evidence="5" id="KW-0723">Serine/threonine-protein kinase</keyword>
<keyword evidence="15" id="KW-0744">Spermatogenesis</keyword>
<evidence type="ECO:0000256" key="12">
    <source>
        <dbReference type="ARBA" id="ARBA00022840"/>
    </source>
</evidence>
<evidence type="ECO:0000313" key="19">
    <source>
        <dbReference type="Ensembl" id="ENSAPOP00000025390.1"/>
    </source>
</evidence>
<keyword evidence="13" id="KW-0460">Magnesium</keyword>
<keyword evidence="4" id="KW-0217">Developmental protein</keyword>
<keyword evidence="10" id="KW-0418">Kinase</keyword>
<dbReference type="PANTHER" id="PTHR24346">
    <property type="entry name" value="MAP/MICROTUBULE AFFINITY-REGULATING KINASE"/>
    <property type="match status" value="1"/>
</dbReference>
<dbReference type="GO" id="GO:0005524">
    <property type="term" value="F:ATP binding"/>
    <property type="evidence" value="ECO:0007669"/>
    <property type="project" value="UniProtKB-KW"/>
</dbReference>
<comment type="cofactor">
    <cofactor evidence="1">
        <name>Mg(2+)</name>
        <dbReference type="ChEBI" id="CHEBI:18420"/>
    </cofactor>
</comment>
<evidence type="ECO:0000256" key="17">
    <source>
        <dbReference type="ARBA" id="ARBA00048679"/>
    </source>
</evidence>